<feature type="domain" description="Excalibur calcium-binding" evidence="2">
    <location>
        <begin position="32"/>
        <end position="89"/>
    </location>
</feature>
<reference evidence="4" key="1">
    <citation type="journal article" date="2019" name="Int. J. Syst. Evol. Microbiol.">
        <title>The Global Catalogue of Microorganisms (GCM) 10K type strain sequencing project: providing services to taxonomists for standard genome sequencing and annotation.</title>
        <authorList>
            <consortium name="The Broad Institute Genomics Platform"/>
            <consortium name="The Broad Institute Genome Sequencing Center for Infectious Disease"/>
            <person name="Wu L."/>
            <person name="Ma J."/>
        </authorList>
    </citation>
    <scope>NUCLEOTIDE SEQUENCE [LARGE SCALE GENOMIC DNA]</scope>
    <source>
        <strain evidence="4">CCM 7526</strain>
    </source>
</reference>
<dbReference type="Proteomes" id="UP001597183">
    <property type="component" value="Unassembled WGS sequence"/>
</dbReference>
<dbReference type="SMART" id="SM00894">
    <property type="entry name" value="Excalibur"/>
    <property type="match status" value="1"/>
</dbReference>
<evidence type="ECO:0000256" key="1">
    <source>
        <dbReference type="SAM" id="SignalP"/>
    </source>
</evidence>
<proteinExistence type="predicted"/>
<dbReference type="RefSeq" id="WP_317795143.1">
    <property type="nucleotide sequence ID" value="NZ_AP028461.1"/>
</dbReference>
<comment type="caution">
    <text evidence="3">The sequence shown here is derived from an EMBL/GenBank/DDBJ whole genome shotgun (WGS) entry which is preliminary data.</text>
</comment>
<evidence type="ECO:0000313" key="3">
    <source>
        <dbReference type="EMBL" id="MFD1370825.1"/>
    </source>
</evidence>
<sequence length="91" mass="9734">MHHRITAVLVAGLIAATGTIVAVSPAEAAAKRYANCAALNKVYKHGVGLKGAKDKVRGKTKPVTTFTRNNAVYKANKSRDRDKDGIACEKR</sequence>
<keyword evidence="4" id="KW-1185">Reference proteome</keyword>
<gene>
    <name evidence="3" type="ORF">ACFQ5G_36265</name>
</gene>
<name>A0ABW4AJC5_9ACTN</name>
<dbReference type="InterPro" id="IPR008613">
    <property type="entry name" value="Excalibur_Ca-bd_domain"/>
</dbReference>
<keyword evidence="1" id="KW-0732">Signal</keyword>
<feature type="chain" id="PRO_5046165333" evidence="1">
    <location>
        <begin position="23"/>
        <end position="91"/>
    </location>
</feature>
<dbReference type="EMBL" id="JBHTMK010000047">
    <property type="protein sequence ID" value="MFD1370825.1"/>
    <property type="molecule type" value="Genomic_DNA"/>
</dbReference>
<evidence type="ECO:0000259" key="2">
    <source>
        <dbReference type="SMART" id="SM00894"/>
    </source>
</evidence>
<protein>
    <submittedName>
        <fullName evidence="3">Excalibur calcium-binding domain-containing protein</fullName>
    </submittedName>
</protein>
<feature type="signal peptide" evidence="1">
    <location>
        <begin position="1"/>
        <end position="22"/>
    </location>
</feature>
<evidence type="ECO:0000313" key="4">
    <source>
        <dbReference type="Proteomes" id="UP001597183"/>
    </source>
</evidence>
<dbReference type="Pfam" id="PF05901">
    <property type="entry name" value="Excalibur"/>
    <property type="match status" value="1"/>
</dbReference>
<organism evidence="3 4">
    <name type="scientific">Actinoplanes sichuanensis</name>
    <dbReference type="NCBI Taxonomy" id="512349"/>
    <lineage>
        <taxon>Bacteria</taxon>
        <taxon>Bacillati</taxon>
        <taxon>Actinomycetota</taxon>
        <taxon>Actinomycetes</taxon>
        <taxon>Micromonosporales</taxon>
        <taxon>Micromonosporaceae</taxon>
        <taxon>Actinoplanes</taxon>
    </lineage>
</organism>
<accession>A0ABW4AJC5</accession>